<dbReference type="SUPFAM" id="SSF55874">
    <property type="entry name" value="ATPase domain of HSP90 chaperone/DNA topoisomerase II/histidine kinase"/>
    <property type="match status" value="1"/>
</dbReference>
<organism evidence="3 4">
    <name type="scientific">Salinimicrobium flavum</name>
    <dbReference type="NCBI Taxonomy" id="1737065"/>
    <lineage>
        <taxon>Bacteria</taxon>
        <taxon>Pseudomonadati</taxon>
        <taxon>Bacteroidota</taxon>
        <taxon>Flavobacteriia</taxon>
        <taxon>Flavobacteriales</taxon>
        <taxon>Flavobacteriaceae</taxon>
        <taxon>Salinimicrobium</taxon>
    </lineage>
</organism>
<keyword evidence="4" id="KW-1185">Reference proteome</keyword>
<dbReference type="InterPro" id="IPR036890">
    <property type="entry name" value="HATPase_C_sf"/>
</dbReference>
<feature type="transmembrane region" description="Helical" evidence="1">
    <location>
        <begin position="132"/>
        <end position="154"/>
    </location>
</feature>
<feature type="domain" description="Signal transduction histidine kinase internal region" evidence="2">
    <location>
        <begin position="175"/>
        <end position="253"/>
    </location>
</feature>
<evidence type="ECO:0000256" key="1">
    <source>
        <dbReference type="SAM" id="Phobius"/>
    </source>
</evidence>
<proteinExistence type="predicted"/>
<feature type="transmembrane region" description="Helical" evidence="1">
    <location>
        <begin position="12"/>
        <end position="31"/>
    </location>
</feature>
<dbReference type="InterPro" id="IPR010559">
    <property type="entry name" value="Sig_transdc_His_kin_internal"/>
</dbReference>
<name>A0ABW5J1E4_9FLAO</name>
<dbReference type="InterPro" id="IPR050640">
    <property type="entry name" value="Bact_2-comp_sensor_kinase"/>
</dbReference>
<evidence type="ECO:0000313" key="4">
    <source>
        <dbReference type="Proteomes" id="UP001597468"/>
    </source>
</evidence>
<reference evidence="4" key="1">
    <citation type="journal article" date="2019" name="Int. J. Syst. Evol. Microbiol.">
        <title>The Global Catalogue of Microorganisms (GCM) 10K type strain sequencing project: providing services to taxonomists for standard genome sequencing and annotation.</title>
        <authorList>
            <consortium name="The Broad Institute Genomics Platform"/>
            <consortium name="The Broad Institute Genome Sequencing Center for Infectious Disease"/>
            <person name="Wu L."/>
            <person name="Ma J."/>
        </authorList>
    </citation>
    <scope>NUCLEOTIDE SEQUENCE [LARGE SCALE GENOMIC DNA]</scope>
    <source>
        <strain evidence="4">KCTC 42585</strain>
    </source>
</reference>
<dbReference type="GO" id="GO:0004673">
    <property type="term" value="F:protein histidine kinase activity"/>
    <property type="evidence" value="ECO:0007669"/>
    <property type="project" value="UniProtKB-EC"/>
</dbReference>
<keyword evidence="3" id="KW-0418">Kinase</keyword>
<feature type="transmembrane region" description="Helical" evidence="1">
    <location>
        <begin position="84"/>
        <end position="112"/>
    </location>
</feature>
<keyword evidence="3" id="KW-0808">Transferase</keyword>
<keyword evidence="1" id="KW-1133">Transmembrane helix</keyword>
<sequence length="369" mass="43135">MGISAIKKYIDLKLIMLLAGFYVLFDIVFIARYAYMRANYPNEVFEPWFDFLVYNILIDFLVVVTYMSLIAISTKRFLHKNYSWVKIIIIHTIFSILIGLIIRLIFDLVGIATGQIPFSEYQVAESLSRFMYVIHLNFLIYFAMVFIIYTYYYVKQVKEAEKQRGMLETQLVNTRMKMLSSQLQPHFLFNTLNSIAVLADLDKEKAKDTIADLSDFLREILYSRNDNEITLEKELRTLEYYLNILNVRFSDHLTIKKDIDQNLLNKKIPALLLQPLIENSIKHGYSYDHTDLHIQISVKERDNYLIIRVANNGKALASKHEELLQNGVGLANINDRLRNLYHDDYFFEISNISENGAGVQTIIKIPLHD</sequence>
<dbReference type="Gene3D" id="3.30.565.10">
    <property type="entry name" value="Histidine kinase-like ATPase, C-terminal domain"/>
    <property type="match status" value="1"/>
</dbReference>
<dbReference type="RefSeq" id="WP_380752156.1">
    <property type="nucleotide sequence ID" value="NZ_JBHULT010000009.1"/>
</dbReference>
<dbReference type="EC" id="2.7.13.3" evidence="3"/>
<dbReference type="EMBL" id="JBHULT010000009">
    <property type="protein sequence ID" value="MFD2518300.1"/>
    <property type="molecule type" value="Genomic_DNA"/>
</dbReference>
<keyword evidence="1" id="KW-0472">Membrane</keyword>
<dbReference type="Proteomes" id="UP001597468">
    <property type="component" value="Unassembled WGS sequence"/>
</dbReference>
<protein>
    <submittedName>
        <fullName evidence="3">Sensor histidine kinase</fullName>
        <ecNumber evidence="3">2.7.13.3</ecNumber>
    </submittedName>
</protein>
<gene>
    <name evidence="3" type="ORF">ACFSTG_10380</name>
</gene>
<accession>A0ABW5J1E4</accession>
<evidence type="ECO:0000313" key="3">
    <source>
        <dbReference type="EMBL" id="MFD2518300.1"/>
    </source>
</evidence>
<feature type="transmembrane region" description="Helical" evidence="1">
    <location>
        <begin position="51"/>
        <end position="72"/>
    </location>
</feature>
<comment type="caution">
    <text evidence="3">The sequence shown here is derived from an EMBL/GenBank/DDBJ whole genome shotgun (WGS) entry which is preliminary data.</text>
</comment>
<evidence type="ECO:0000259" key="2">
    <source>
        <dbReference type="Pfam" id="PF06580"/>
    </source>
</evidence>
<keyword evidence="1" id="KW-0812">Transmembrane</keyword>
<dbReference type="Pfam" id="PF06580">
    <property type="entry name" value="His_kinase"/>
    <property type="match status" value="1"/>
</dbReference>
<dbReference type="PANTHER" id="PTHR34220">
    <property type="entry name" value="SENSOR HISTIDINE KINASE YPDA"/>
    <property type="match status" value="1"/>
</dbReference>
<dbReference type="PANTHER" id="PTHR34220:SF7">
    <property type="entry name" value="SENSOR HISTIDINE KINASE YPDA"/>
    <property type="match status" value="1"/>
</dbReference>